<name>A0ABU8C8Z6_9GAMM</name>
<keyword evidence="2" id="KW-1185">Reference proteome</keyword>
<dbReference type="EMBL" id="JALAAR010000011">
    <property type="protein sequence ID" value="MEH8018284.1"/>
    <property type="molecule type" value="Genomic_DNA"/>
</dbReference>
<dbReference type="Pfam" id="PF11739">
    <property type="entry name" value="YdbH-like"/>
    <property type="match status" value="1"/>
</dbReference>
<proteinExistence type="predicted"/>
<evidence type="ECO:0000313" key="1">
    <source>
        <dbReference type="EMBL" id="MEH8018284.1"/>
    </source>
</evidence>
<sequence>MRRWHKTLFTGLALLLLLVAGAWWYLQKTLAALPLQNLQYQIDSLGLHQITFSSVSFTLDNPTIDVQLKDLSLDWQWQSLKLSQLKVGSGAISLLDWPSATPDSEPAPVRSQQLPDNAQLAASLPQQLDINNLKLQLPCDGNSCRYLLSVSLVTTTQQLQYQLKLADSNSPEIIRLTLDGDYRTEQQLPLLNTRLAVDNSVQLQLQQQISAQNDIKANGELSLDIAPPSPWLIQQLQLWQVEIPPTALAQFTAPLSLHSNWQLQLPANSDLASLATQASGNWQLNAKLPSAITLPGIGQLQGTVQAELGLQQGELSRYQLNAQLTLHQPQLPQQVRQYGLAAEQLHINLTADGDGQSQLTALPISVSLSSQGDTALAFNADAVLNLTPPLSAAMQNASLALSQQQLSPDSDTNLAGLRLQSKFNAYWLADRWQLQLLSTDASIARLQTSAIQAADIRMTAASGRFSGDSNFSSVKLQTELNINASELIHAQLKPLAWQWQAQLSGKTTALLIDGKLSNSANLSLKHQLQYRPELTKLNWQLDDSFLLAGNPVAATFSAWPALLEFNRGRLSASGELTLLPAVSATAQLGLSGINGIYDRSLFNELAASLQLQYQEQQLQLTTTDATIAEIQHGIVAGPLMLSAQYNASTNDVTAGKLDIQQLQLQAMGGQVMMQPQVLDLALAEQQLQLQLQQIDISQILQQHPSTDLTGDGRISGTIPLLLGRRGASVTAGTLAADSPGGKLQYRPATAQSMAASNPGMKVVLDALDDFHYSVLSSQVNYDTNGKLVLALNLQGKNPALEAGRAINLNINLEEDIPALITSLQLSSQISDKIKQRVQQRIQQQGAKHANGAQP</sequence>
<organism evidence="1 2">
    <name type="scientific">Rheinheimera muenzenbergensis</name>
    <dbReference type="NCBI Taxonomy" id="1193628"/>
    <lineage>
        <taxon>Bacteria</taxon>
        <taxon>Pseudomonadati</taxon>
        <taxon>Pseudomonadota</taxon>
        <taxon>Gammaproteobacteria</taxon>
        <taxon>Chromatiales</taxon>
        <taxon>Chromatiaceae</taxon>
        <taxon>Rheinheimera</taxon>
    </lineage>
</organism>
<dbReference type="RefSeq" id="WP_335736690.1">
    <property type="nucleotide sequence ID" value="NZ_JALAAR010000011.1"/>
</dbReference>
<dbReference type="InterPro" id="IPR021730">
    <property type="entry name" value="YdbH"/>
</dbReference>
<accession>A0ABU8C8Z6</accession>
<dbReference type="Proteomes" id="UP001375382">
    <property type="component" value="Unassembled WGS sequence"/>
</dbReference>
<comment type="caution">
    <text evidence="1">The sequence shown here is derived from an EMBL/GenBank/DDBJ whole genome shotgun (WGS) entry which is preliminary data.</text>
</comment>
<protein>
    <submittedName>
        <fullName evidence="1">YdbH domain-containing protein</fullName>
    </submittedName>
</protein>
<reference evidence="1 2" key="1">
    <citation type="journal article" date="2023" name="Ecotoxicol. Environ. Saf.">
        <title>Mercury remediation potential of mercury-resistant strain Rheinheimera metallidurans sp. nov. isolated from a municipal waste dumping site.</title>
        <authorList>
            <person name="Yadav V."/>
            <person name="Manjhi A."/>
            <person name="Vadakedath N."/>
        </authorList>
    </citation>
    <scope>NUCLEOTIDE SEQUENCE [LARGE SCALE GENOMIC DNA]</scope>
    <source>
        <strain evidence="1 2">E-49</strain>
    </source>
</reference>
<gene>
    <name evidence="1" type="ORF">MN202_13665</name>
</gene>
<evidence type="ECO:0000313" key="2">
    <source>
        <dbReference type="Proteomes" id="UP001375382"/>
    </source>
</evidence>